<evidence type="ECO:0000313" key="2">
    <source>
        <dbReference type="EMBL" id="KAJ3647248.1"/>
    </source>
</evidence>
<dbReference type="Gene3D" id="3.40.570.10">
    <property type="entry name" value="Extracellular Endonuclease, subunit A"/>
    <property type="match status" value="1"/>
</dbReference>
<dbReference type="AlphaFoldDB" id="A0AA38HZ59"/>
<organism evidence="2 3">
    <name type="scientific">Zophobas morio</name>
    <dbReference type="NCBI Taxonomy" id="2755281"/>
    <lineage>
        <taxon>Eukaryota</taxon>
        <taxon>Metazoa</taxon>
        <taxon>Ecdysozoa</taxon>
        <taxon>Arthropoda</taxon>
        <taxon>Hexapoda</taxon>
        <taxon>Insecta</taxon>
        <taxon>Pterygota</taxon>
        <taxon>Neoptera</taxon>
        <taxon>Endopterygota</taxon>
        <taxon>Coleoptera</taxon>
        <taxon>Polyphaga</taxon>
        <taxon>Cucujiformia</taxon>
        <taxon>Tenebrionidae</taxon>
        <taxon>Zophobas</taxon>
    </lineage>
</organism>
<evidence type="ECO:0000313" key="3">
    <source>
        <dbReference type="Proteomes" id="UP001168821"/>
    </source>
</evidence>
<gene>
    <name evidence="2" type="ORF">Zmor_024777</name>
</gene>
<dbReference type="SUPFAM" id="SSF54060">
    <property type="entry name" value="His-Me finger endonucleases"/>
    <property type="match status" value="1"/>
</dbReference>
<comment type="caution">
    <text evidence="2">The sequence shown here is derived from an EMBL/GenBank/DDBJ whole genome shotgun (WGS) entry which is preliminary data.</text>
</comment>
<dbReference type="Proteomes" id="UP001168821">
    <property type="component" value="Unassembled WGS sequence"/>
</dbReference>
<protein>
    <recommendedName>
        <fullName evidence="4">DNA/RNA non-specific endonuclease domain-containing protein</fullName>
    </recommendedName>
</protein>
<accession>A0AA38HZ59</accession>
<feature type="signal peptide" evidence="1">
    <location>
        <begin position="1"/>
        <end position="20"/>
    </location>
</feature>
<proteinExistence type="predicted"/>
<name>A0AA38HZ59_9CUCU</name>
<keyword evidence="1" id="KW-0732">Signal</keyword>
<dbReference type="InterPro" id="IPR044925">
    <property type="entry name" value="His-Me_finger_sf"/>
</dbReference>
<reference evidence="2" key="1">
    <citation type="journal article" date="2023" name="G3 (Bethesda)">
        <title>Whole genome assemblies of Zophobas morio and Tenebrio molitor.</title>
        <authorList>
            <person name="Kaur S."/>
            <person name="Stinson S.A."/>
            <person name="diCenzo G.C."/>
        </authorList>
    </citation>
    <scope>NUCLEOTIDE SEQUENCE</scope>
    <source>
        <strain evidence="2">QUZm001</strain>
    </source>
</reference>
<dbReference type="InterPro" id="IPR044929">
    <property type="entry name" value="DNA/RNA_non-sp_Endonuclease_sf"/>
</dbReference>
<feature type="chain" id="PRO_5041397986" description="DNA/RNA non-specific endonuclease domain-containing protein" evidence="1">
    <location>
        <begin position="21"/>
        <end position="308"/>
    </location>
</feature>
<evidence type="ECO:0000256" key="1">
    <source>
        <dbReference type="SAM" id="SignalP"/>
    </source>
</evidence>
<keyword evidence="3" id="KW-1185">Reference proteome</keyword>
<dbReference type="EMBL" id="JALNTZ010000007">
    <property type="protein sequence ID" value="KAJ3647248.1"/>
    <property type="molecule type" value="Genomic_DNA"/>
</dbReference>
<evidence type="ECO:0008006" key="4">
    <source>
        <dbReference type="Google" id="ProtNLM"/>
    </source>
</evidence>
<sequence>MLNLIISLIVFFLSVLGTNAQVCVLDISSSNVLVLDLQYKILLPESNETTINFTRGANFLLGCIEGYTSPDLPDIPGRVSCYNSTHLSLYYRSAYLTFADIKCVQKVPATAQWGEFFTETHDHFVDDGHVYNYVDMDDLYNQQEDTFSKLLLSEYLTDEVYLIKGQMLPSYIFKYAQFDKASLVYANTVPQWSPFRNVFSEFVNSFVTGLTLKPKSYVVGTVGVATLKNSEGKLVELYLDVVGSTVPVPKWIWFTFEGSFTIYGYNNPYYEDSEVEAEFNTMCVVPISTEKFKDMWVGICAGDPYVEP</sequence>